<feature type="domain" description="Helix-turn-helix" evidence="1">
    <location>
        <begin position="7"/>
        <end position="60"/>
    </location>
</feature>
<evidence type="ECO:0000259" key="1">
    <source>
        <dbReference type="Pfam" id="PF12728"/>
    </source>
</evidence>
<evidence type="ECO:0000313" key="3">
    <source>
        <dbReference type="Proteomes" id="UP001145050"/>
    </source>
</evidence>
<keyword evidence="3" id="KW-1185">Reference proteome</keyword>
<gene>
    <name evidence="2" type="ORF">NC797_06885</name>
</gene>
<protein>
    <submittedName>
        <fullName evidence="2">Helix-turn-helix domain-containing protein</fullName>
    </submittedName>
</protein>
<organism evidence="2 3">
    <name type="scientific">Terrihalobacillus insolitus</name>
    <dbReference type="NCBI Taxonomy" id="2950438"/>
    <lineage>
        <taxon>Bacteria</taxon>
        <taxon>Bacillati</taxon>
        <taxon>Bacillota</taxon>
        <taxon>Bacilli</taxon>
        <taxon>Bacillales</taxon>
        <taxon>Bacillaceae</taxon>
        <taxon>Terrihalobacillus</taxon>
    </lineage>
</organism>
<feature type="domain" description="Helix-turn-helix" evidence="1">
    <location>
        <begin position="66"/>
        <end position="118"/>
    </location>
</feature>
<dbReference type="InterPro" id="IPR041657">
    <property type="entry name" value="HTH_17"/>
</dbReference>
<dbReference type="Proteomes" id="UP001145050">
    <property type="component" value="Unassembled WGS sequence"/>
</dbReference>
<dbReference type="Pfam" id="PF12728">
    <property type="entry name" value="HTH_17"/>
    <property type="match status" value="2"/>
</dbReference>
<dbReference type="EMBL" id="JAMQKB010000005">
    <property type="protein sequence ID" value="MDC3424232.1"/>
    <property type="molecule type" value="Genomic_DNA"/>
</dbReference>
<dbReference type="Gene3D" id="1.10.1660.10">
    <property type="match status" value="2"/>
</dbReference>
<dbReference type="SUPFAM" id="SSF46955">
    <property type="entry name" value="Putative DNA-binding domain"/>
    <property type="match status" value="1"/>
</dbReference>
<sequence>MSINGKYLTTKQVAEELNVSVPTIYKYVKEKKLRPVYEDKWQIDETLLFRPEDVEQVKESLTKPGLTTGEVAKELGVHPTTVASYINQGILSATKQLYMGRELYFISEAELESFKEHNTFQKNREKKQFFTKDKKYFLFQRMQNKEESILGRIMDLDGDKGKVVTEEGRTIPLSNLENEGFTRVETFKEKKYITKRGYAYFQFHLPNHISSPIFDIIEMFYREIGFKNIRLTVNDGIMDLEVKPVLLSSIVESTNPHEIKILKDHIKRGTVSVRHNGVLIDSEIEPLVVPIPTKLKEDLKDAADKQGITLEKYVLGLLQEKMYQYKIGEE</sequence>
<reference evidence="2" key="1">
    <citation type="submission" date="2022-06" db="EMBL/GenBank/DDBJ databases">
        <title>Aquibacillus sp. a new bacterium isolated from soil saline samples.</title>
        <authorList>
            <person name="Galisteo C."/>
            <person name="De La Haba R."/>
            <person name="Sanchez-Porro C."/>
            <person name="Ventosa A."/>
        </authorList>
    </citation>
    <scope>NUCLEOTIDE SEQUENCE</scope>
    <source>
        <strain evidence="2">3ASR75-11</strain>
    </source>
</reference>
<comment type="caution">
    <text evidence="2">The sequence shown here is derived from an EMBL/GenBank/DDBJ whole genome shotgun (WGS) entry which is preliminary data.</text>
</comment>
<accession>A0A9X3WQW2</accession>
<evidence type="ECO:0000313" key="2">
    <source>
        <dbReference type="EMBL" id="MDC3424232.1"/>
    </source>
</evidence>
<name>A0A9X3WQW2_9BACI</name>
<proteinExistence type="predicted"/>
<dbReference type="RefSeq" id="WP_272436036.1">
    <property type="nucleotide sequence ID" value="NZ_JAMQKB010000005.1"/>
</dbReference>
<dbReference type="AlphaFoldDB" id="A0A9X3WQW2"/>
<dbReference type="InterPro" id="IPR009061">
    <property type="entry name" value="DNA-bd_dom_put_sf"/>
</dbReference>